<dbReference type="Gene3D" id="3.30.160.60">
    <property type="entry name" value="Classic Zinc Finger"/>
    <property type="match status" value="1"/>
</dbReference>
<feature type="region of interest" description="Disordered" evidence="6">
    <location>
        <begin position="741"/>
        <end position="764"/>
    </location>
</feature>
<keyword evidence="4" id="KW-0862">Zinc</keyword>
<evidence type="ECO:0000313" key="8">
    <source>
        <dbReference type="EMBL" id="KAH0537407.1"/>
    </source>
</evidence>
<keyword evidence="9" id="KW-1185">Reference proteome</keyword>
<keyword evidence="1" id="KW-0479">Metal-binding</keyword>
<evidence type="ECO:0000256" key="4">
    <source>
        <dbReference type="ARBA" id="ARBA00022833"/>
    </source>
</evidence>
<gene>
    <name evidence="8" type="ORF">FGG08_005806</name>
</gene>
<dbReference type="GO" id="GO:0005634">
    <property type="term" value="C:nucleus"/>
    <property type="evidence" value="ECO:0007669"/>
    <property type="project" value="UniProtKB-ARBA"/>
</dbReference>
<evidence type="ECO:0000256" key="1">
    <source>
        <dbReference type="ARBA" id="ARBA00022723"/>
    </source>
</evidence>
<dbReference type="PANTHER" id="PTHR19818:SF139">
    <property type="entry name" value="PAIR-RULE PROTEIN ODD-PAIRED"/>
    <property type="match status" value="1"/>
</dbReference>
<dbReference type="Proteomes" id="UP000698800">
    <property type="component" value="Unassembled WGS sequence"/>
</dbReference>
<sequence>MVQTSGTDGERGTGSGRKGLRHHARFTSPTILPAAENASKGTQTLLRAEPGHHHTAPSAFLPNAYCVLLDRNSTSSVSKFSGSFATESRDKDCVDVLGLGMMMGGKGMPYLATGRHGYKDRPPDFAIPELRREASDDDLICSPGELSHKSTVLGARTCHQETVALVSRPRLPVSPKMVSIGDSGVNMFGDDFDYQNPHTSGLYTDMLQSRQDSIYNSMPYSQSFNQSSSEEHYPTNNMFDSFPPLSAYRFYDTPPFVINAPQDVTKQHYFPTPPEGSPAHSSSHSFDPPPSALSSSCASVPSAASSSMGSPYSGGGHIVHGVDSWSDSTAQGLGIGPSIVQPESFGNDNFLTTLPDDSLFDPSGKVLSAFVGECSQISSSPRAMTPVPMSISARQLPSPAISSGLNLKVERPSASDPAVNTILHEAASSGQLSSPMRDDRAFKSPRTPASARSSISHGSSSPSGTPKPVTRRLSLTPTGVSKPRAKTPTTPKLHTPDRPGYNGLTNPGTPTQASFHPSPFFSQSSGNFIAPLQASYPSLIQPFPPSNPHDSLPCTLPTTPCGIPTFQSPQIPQFHPPSPAPSDSSSRSPRPRFSHMKAGSSSPSRLHQNSYHPYSPGSRRLSISSAHSRISGHGSHGGSPGASSGELDDEAREKGKCTECGKSFKDLKAHQLTHQNERPEKCPIMTCEYHQKGFARKYDKNRHTLTHYKGTMVCGFCPGSGSAAEKSFNRADVFKRHLTSVHNVEQAPPNSRKKNSSAANSSGNFSNYPADATGKCSTCGGTFSNAQDFYEHLDECVLRIVQQEDPSAAINERNINSVHNDEAVRQTMRANALPLNSDYADQAENFDESEGPEEEDDYEKDDDKDDTWRGSGSNATSSRTPSTRARSGIKRSGSGSGTMTKSNQQTQATQATASRGCVSKVRRSAPGGKSGTFTYSKGGVPLIGKGKKRRKNFPPSWGCSADKMTMKKRVLCVFDGARRLWKDDMMLSTEFEVRMGLQDGNHYTDLDDLTVKRAEAIHDTTEEEKGPSDLSNVNIQELMS</sequence>
<feature type="region of interest" description="Disordered" evidence="6">
    <location>
        <begin position="540"/>
        <end position="650"/>
    </location>
</feature>
<feature type="region of interest" description="Disordered" evidence="6">
    <location>
        <begin position="1"/>
        <end position="24"/>
    </location>
</feature>
<dbReference type="AlphaFoldDB" id="A0A9P8KY59"/>
<feature type="region of interest" description="Disordered" evidence="6">
    <location>
        <begin position="266"/>
        <end position="311"/>
    </location>
</feature>
<feature type="compositionally biased region" description="Low complexity" evidence="6">
    <location>
        <begin position="873"/>
        <end position="893"/>
    </location>
</feature>
<feature type="region of interest" description="Disordered" evidence="6">
    <location>
        <begin position="426"/>
        <end position="522"/>
    </location>
</feature>
<feature type="compositionally biased region" description="Polar residues" evidence="6">
    <location>
        <begin position="503"/>
        <end position="513"/>
    </location>
</feature>
<dbReference type="EMBL" id="JAGHQL010000147">
    <property type="protein sequence ID" value="KAH0537407.1"/>
    <property type="molecule type" value="Genomic_DNA"/>
</dbReference>
<evidence type="ECO:0000256" key="2">
    <source>
        <dbReference type="ARBA" id="ARBA00022737"/>
    </source>
</evidence>
<evidence type="ECO:0000313" key="9">
    <source>
        <dbReference type="Proteomes" id="UP000698800"/>
    </source>
</evidence>
<protein>
    <recommendedName>
        <fullName evidence="7">C2H2-type domain-containing protein</fullName>
    </recommendedName>
</protein>
<name>A0A9P8KY59_9PEZI</name>
<reference evidence="8" key="1">
    <citation type="submission" date="2021-03" db="EMBL/GenBank/DDBJ databases">
        <title>Comparative genomics and phylogenomic investigation of the class Geoglossomycetes provide insights into ecological specialization and systematics.</title>
        <authorList>
            <person name="Melie T."/>
            <person name="Pirro S."/>
            <person name="Miller A.N."/>
            <person name="Quandt A."/>
        </authorList>
    </citation>
    <scope>NUCLEOTIDE SEQUENCE</scope>
    <source>
        <strain evidence="8">GBOQ0MN5Z8</strain>
    </source>
</reference>
<proteinExistence type="predicted"/>
<accession>A0A9P8KY59</accession>
<feature type="compositionally biased region" description="Acidic residues" evidence="6">
    <location>
        <begin position="844"/>
        <end position="865"/>
    </location>
</feature>
<evidence type="ECO:0000256" key="5">
    <source>
        <dbReference type="PROSITE-ProRule" id="PRU00042"/>
    </source>
</evidence>
<dbReference type="GO" id="GO:0008270">
    <property type="term" value="F:zinc ion binding"/>
    <property type="evidence" value="ECO:0007669"/>
    <property type="project" value="UniProtKB-KW"/>
</dbReference>
<dbReference type="GO" id="GO:0000981">
    <property type="term" value="F:DNA-binding transcription factor activity, RNA polymerase II-specific"/>
    <property type="evidence" value="ECO:0007669"/>
    <property type="project" value="TreeGrafter"/>
</dbReference>
<organism evidence="8 9">
    <name type="scientific">Glutinoglossum americanum</name>
    <dbReference type="NCBI Taxonomy" id="1670608"/>
    <lineage>
        <taxon>Eukaryota</taxon>
        <taxon>Fungi</taxon>
        <taxon>Dikarya</taxon>
        <taxon>Ascomycota</taxon>
        <taxon>Pezizomycotina</taxon>
        <taxon>Geoglossomycetes</taxon>
        <taxon>Geoglossales</taxon>
        <taxon>Geoglossaceae</taxon>
        <taxon>Glutinoglossum</taxon>
    </lineage>
</organism>
<dbReference type="OrthoDB" id="6077919at2759"/>
<dbReference type="GO" id="GO:0000978">
    <property type="term" value="F:RNA polymerase II cis-regulatory region sequence-specific DNA binding"/>
    <property type="evidence" value="ECO:0007669"/>
    <property type="project" value="TreeGrafter"/>
</dbReference>
<dbReference type="InterPro" id="IPR013087">
    <property type="entry name" value="Znf_C2H2_type"/>
</dbReference>
<dbReference type="PANTHER" id="PTHR19818">
    <property type="entry name" value="ZINC FINGER PROTEIN ZIC AND GLI"/>
    <property type="match status" value="1"/>
</dbReference>
<feature type="compositionally biased region" description="Polar residues" evidence="6">
    <location>
        <begin position="1029"/>
        <end position="1040"/>
    </location>
</feature>
<evidence type="ECO:0000259" key="7">
    <source>
        <dbReference type="PROSITE" id="PS50157"/>
    </source>
</evidence>
<feature type="region of interest" description="Disordered" evidence="6">
    <location>
        <begin position="217"/>
        <end position="236"/>
    </location>
</feature>
<feature type="compositionally biased region" description="Low complexity" evidence="6">
    <location>
        <begin position="904"/>
        <end position="913"/>
    </location>
</feature>
<feature type="compositionally biased region" description="Low complexity" evidence="6">
    <location>
        <begin position="450"/>
        <end position="463"/>
    </location>
</feature>
<feature type="region of interest" description="Disordered" evidence="6">
    <location>
        <begin position="834"/>
        <end position="933"/>
    </location>
</feature>
<comment type="caution">
    <text evidence="8">The sequence shown here is derived from an EMBL/GenBank/DDBJ whole genome shotgun (WGS) entry which is preliminary data.</text>
</comment>
<keyword evidence="3 5" id="KW-0863">Zinc-finger</keyword>
<evidence type="ECO:0000256" key="3">
    <source>
        <dbReference type="ARBA" id="ARBA00022771"/>
    </source>
</evidence>
<feature type="compositionally biased region" description="Polar residues" evidence="6">
    <location>
        <begin position="599"/>
        <end position="612"/>
    </location>
</feature>
<dbReference type="SMART" id="SM00355">
    <property type="entry name" value="ZnF_C2H2"/>
    <property type="match status" value="4"/>
</dbReference>
<keyword evidence="2" id="KW-0677">Repeat</keyword>
<dbReference type="PROSITE" id="PS50157">
    <property type="entry name" value="ZINC_FINGER_C2H2_2"/>
    <property type="match status" value="1"/>
</dbReference>
<feature type="compositionally biased region" description="Low complexity" evidence="6">
    <location>
        <begin position="277"/>
        <end position="311"/>
    </location>
</feature>
<feature type="domain" description="C2H2-type" evidence="7">
    <location>
        <begin position="655"/>
        <end position="679"/>
    </location>
</feature>
<dbReference type="GO" id="GO:0010557">
    <property type="term" value="P:positive regulation of macromolecule biosynthetic process"/>
    <property type="evidence" value="ECO:0007669"/>
    <property type="project" value="UniProtKB-ARBA"/>
</dbReference>
<feature type="compositionally biased region" description="Low complexity" evidence="6">
    <location>
        <begin position="617"/>
        <end position="633"/>
    </location>
</feature>
<evidence type="ECO:0000256" key="6">
    <source>
        <dbReference type="SAM" id="MobiDB-lite"/>
    </source>
</evidence>
<feature type="region of interest" description="Disordered" evidence="6">
    <location>
        <begin position="1020"/>
        <end position="1040"/>
    </location>
</feature>
<dbReference type="InterPro" id="IPR050329">
    <property type="entry name" value="GLI_C2H2-zinc-finger"/>
</dbReference>